<name>A0ACA9M0U2_9GLOM</name>
<reference evidence="1" key="1">
    <citation type="submission" date="2021-06" db="EMBL/GenBank/DDBJ databases">
        <authorList>
            <person name="Kallberg Y."/>
            <person name="Tangrot J."/>
            <person name="Rosling A."/>
        </authorList>
    </citation>
    <scope>NUCLEOTIDE SEQUENCE</scope>
    <source>
        <strain evidence="1">AU212A</strain>
    </source>
</reference>
<sequence>MPQKRTHTHATRACESCKEKHEKCERLSEKTPHPYYYSEINFYETTTTEEFPTTSIDK</sequence>
<evidence type="ECO:0000313" key="2">
    <source>
        <dbReference type="Proteomes" id="UP000789860"/>
    </source>
</evidence>
<evidence type="ECO:0000313" key="1">
    <source>
        <dbReference type="EMBL" id="CAG8559962.1"/>
    </source>
</evidence>
<organism evidence="1 2">
    <name type="scientific">Scutellospora calospora</name>
    <dbReference type="NCBI Taxonomy" id="85575"/>
    <lineage>
        <taxon>Eukaryota</taxon>
        <taxon>Fungi</taxon>
        <taxon>Fungi incertae sedis</taxon>
        <taxon>Mucoromycota</taxon>
        <taxon>Glomeromycotina</taxon>
        <taxon>Glomeromycetes</taxon>
        <taxon>Diversisporales</taxon>
        <taxon>Gigasporaceae</taxon>
        <taxon>Scutellospora</taxon>
    </lineage>
</organism>
<dbReference type="Proteomes" id="UP000789860">
    <property type="component" value="Unassembled WGS sequence"/>
</dbReference>
<proteinExistence type="predicted"/>
<gene>
    <name evidence="1" type="ORF">SCALOS_LOCUS5475</name>
</gene>
<keyword evidence="2" id="KW-1185">Reference proteome</keyword>
<comment type="caution">
    <text evidence="1">The sequence shown here is derived from an EMBL/GenBank/DDBJ whole genome shotgun (WGS) entry which is preliminary data.</text>
</comment>
<protein>
    <submittedName>
        <fullName evidence="1">2350_t:CDS:1</fullName>
    </submittedName>
</protein>
<dbReference type="EMBL" id="CAJVPM010008949">
    <property type="protein sequence ID" value="CAG8559962.1"/>
    <property type="molecule type" value="Genomic_DNA"/>
</dbReference>
<accession>A0ACA9M0U2</accession>